<accession>A0A9D5H6D3</accession>
<evidence type="ECO:0000313" key="1">
    <source>
        <dbReference type="EMBL" id="KAJ0964921.1"/>
    </source>
</evidence>
<evidence type="ECO:0000313" key="2">
    <source>
        <dbReference type="Proteomes" id="UP001085076"/>
    </source>
</evidence>
<dbReference type="Proteomes" id="UP001085076">
    <property type="component" value="Miscellaneous, Linkage group lg08"/>
</dbReference>
<comment type="caution">
    <text evidence="1">The sequence shown here is derived from an EMBL/GenBank/DDBJ whole genome shotgun (WGS) entry which is preliminary data.</text>
</comment>
<proteinExistence type="predicted"/>
<name>A0A9D5H6D3_9LILI</name>
<sequence length="74" mass="8316">MPREEALPADCNHSHRGVDLQLQPPLFARRGLISPVIGSRLPSPLAPYFREENLVDLRRKELRICKDASLGAIN</sequence>
<gene>
    <name evidence="1" type="ORF">J5N97_026059</name>
</gene>
<reference evidence="1" key="1">
    <citation type="submission" date="2021-03" db="EMBL/GenBank/DDBJ databases">
        <authorList>
            <person name="Li Z."/>
            <person name="Yang C."/>
        </authorList>
    </citation>
    <scope>NUCLEOTIDE SEQUENCE</scope>
    <source>
        <strain evidence="1">Dzin_1.0</strain>
        <tissue evidence="1">Leaf</tissue>
    </source>
</reference>
<protein>
    <submittedName>
        <fullName evidence="1">Uncharacterized protein</fullName>
    </submittedName>
</protein>
<organism evidence="1 2">
    <name type="scientific">Dioscorea zingiberensis</name>
    <dbReference type="NCBI Taxonomy" id="325984"/>
    <lineage>
        <taxon>Eukaryota</taxon>
        <taxon>Viridiplantae</taxon>
        <taxon>Streptophyta</taxon>
        <taxon>Embryophyta</taxon>
        <taxon>Tracheophyta</taxon>
        <taxon>Spermatophyta</taxon>
        <taxon>Magnoliopsida</taxon>
        <taxon>Liliopsida</taxon>
        <taxon>Dioscoreales</taxon>
        <taxon>Dioscoreaceae</taxon>
        <taxon>Dioscorea</taxon>
    </lineage>
</organism>
<dbReference type="AlphaFoldDB" id="A0A9D5H6D3"/>
<reference evidence="1" key="2">
    <citation type="journal article" date="2022" name="Hortic Res">
        <title>The genome of Dioscorea zingiberensis sheds light on the biosynthesis, origin and evolution of the medicinally important diosgenin saponins.</title>
        <authorList>
            <person name="Li Y."/>
            <person name="Tan C."/>
            <person name="Li Z."/>
            <person name="Guo J."/>
            <person name="Li S."/>
            <person name="Chen X."/>
            <person name="Wang C."/>
            <person name="Dai X."/>
            <person name="Yang H."/>
            <person name="Song W."/>
            <person name="Hou L."/>
            <person name="Xu J."/>
            <person name="Tong Z."/>
            <person name="Xu A."/>
            <person name="Yuan X."/>
            <person name="Wang W."/>
            <person name="Yang Q."/>
            <person name="Chen L."/>
            <person name="Sun Z."/>
            <person name="Wang K."/>
            <person name="Pan B."/>
            <person name="Chen J."/>
            <person name="Bao Y."/>
            <person name="Liu F."/>
            <person name="Qi X."/>
            <person name="Gang D.R."/>
            <person name="Wen J."/>
            <person name="Li J."/>
        </authorList>
    </citation>
    <scope>NUCLEOTIDE SEQUENCE</scope>
    <source>
        <strain evidence="1">Dzin_1.0</strain>
    </source>
</reference>
<dbReference type="EMBL" id="JAGGNH010000008">
    <property type="protein sequence ID" value="KAJ0964921.1"/>
    <property type="molecule type" value="Genomic_DNA"/>
</dbReference>
<keyword evidence="2" id="KW-1185">Reference proteome</keyword>